<proteinExistence type="predicted"/>
<dbReference type="InterPro" id="IPR000866">
    <property type="entry name" value="AhpC/TSA"/>
</dbReference>
<dbReference type="PANTHER" id="PTHR42852">
    <property type="entry name" value="THIOL:DISULFIDE INTERCHANGE PROTEIN DSBE"/>
    <property type="match status" value="1"/>
</dbReference>
<evidence type="ECO:0000259" key="1">
    <source>
        <dbReference type="PROSITE" id="PS51352"/>
    </source>
</evidence>
<dbReference type="Gene3D" id="3.40.30.10">
    <property type="entry name" value="Glutaredoxin"/>
    <property type="match status" value="1"/>
</dbReference>
<name>A0A382HVB1_9ZZZZ</name>
<gene>
    <name evidence="2" type="ORF">METZ01_LOCUS243265</name>
</gene>
<dbReference type="InterPro" id="IPR036249">
    <property type="entry name" value="Thioredoxin-like_sf"/>
</dbReference>
<dbReference type="PANTHER" id="PTHR42852:SF13">
    <property type="entry name" value="PROTEIN DIPZ"/>
    <property type="match status" value="1"/>
</dbReference>
<accession>A0A382HVB1</accession>
<dbReference type="SUPFAM" id="SSF52833">
    <property type="entry name" value="Thioredoxin-like"/>
    <property type="match status" value="1"/>
</dbReference>
<dbReference type="InterPro" id="IPR050553">
    <property type="entry name" value="Thioredoxin_ResA/DsbE_sf"/>
</dbReference>
<feature type="domain" description="Thioredoxin" evidence="1">
    <location>
        <begin position="26"/>
        <end position="163"/>
    </location>
</feature>
<evidence type="ECO:0000313" key="2">
    <source>
        <dbReference type="EMBL" id="SVB90411.1"/>
    </source>
</evidence>
<dbReference type="PROSITE" id="PS51352">
    <property type="entry name" value="THIOREDOXIN_2"/>
    <property type="match status" value="1"/>
</dbReference>
<dbReference type="Pfam" id="PF00578">
    <property type="entry name" value="AhpC-TSA"/>
    <property type="match status" value="1"/>
</dbReference>
<dbReference type="EMBL" id="UINC01063120">
    <property type="protein sequence ID" value="SVB90411.1"/>
    <property type="molecule type" value="Genomic_DNA"/>
</dbReference>
<protein>
    <recommendedName>
        <fullName evidence="1">Thioredoxin domain-containing protein</fullName>
    </recommendedName>
</protein>
<dbReference type="GO" id="GO:0016491">
    <property type="term" value="F:oxidoreductase activity"/>
    <property type="evidence" value="ECO:0007669"/>
    <property type="project" value="InterPro"/>
</dbReference>
<dbReference type="InterPro" id="IPR013766">
    <property type="entry name" value="Thioredoxin_domain"/>
</dbReference>
<sequence length="183" mass="19733">MKKIIVSLAIALTISLGFAAKPAKSLKVGDSVPEFKIKDNSGQQIDIVKLSKKGPVLVRLTCGCLGCDKELPYFQAIHEAYKKQGLTSVAVFAEPDKKFAKYAKTKKLNMQYALDPGKNSWEVFGTKTMPSNFLIEKGGKVVAISKGCDPSGLLLGNLGDKAATLVKTDSVDIKGQVDKNKKQ</sequence>
<organism evidence="2">
    <name type="scientific">marine metagenome</name>
    <dbReference type="NCBI Taxonomy" id="408172"/>
    <lineage>
        <taxon>unclassified sequences</taxon>
        <taxon>metagenomes</taxon>
        <taxon>ecological metagenomes</taxon>
    </lineage>
</organism>
<reference evidence="2" key="1">
    <citation type="submission" date="2018-05" db="EMBL/GenBank/DDBJ databases">
        <authorList>
            <person name="Lanie J.A."/>
            <person name="Ng W.-L."/>
            <person name="Kazmierczak K.M."/>
            <person name="Andrzejewski T.M."/>
            <person name="Davidsen T.M."/>
            <person name="Wayne K.J."/>
            <person name="Tettelin H."/>
            <person name="Glass J.I."/>
            <person name="Rusch D."/>
            <person name="Podicherti R."/>
            <person name="Tsui H.-C.T."/>
            <person name="Winkler M.E."/>
        </authorList>
    </citation>
    <scope>NUCLEOTIDE SEQUENCE</scope>
</reference>
<dbReference type="AlphaFoldDB" id="A0A382HVB1"/>
<dbReference type="GO" id="GO:0016209">
    <property type="term" value="F:antioxidant activity"/>
    <property type="evidence" value="ECO:0007669"/>
    <property type="project" value="InterPro"/>
</dbReference>
<dbReference type="CDD" id="cd02966">
    <property type="entry name" value="TlpA_like_family"/>
    <property type="match status" value="1"/>
</dbReference>